<evidence type="ECO:0000313" key="14">
    <source>
        <dbReference type="EMBL" id="KKM96454.1"/>
    </source>
</evidence>
<keyword evidence="4" id="KW-0547">Nucleotide-binding</keyword>
<evidence type="ECO:0000256" key="4">
    <source>
        <dbReference type="ARBA" id="ARBA00022741"/>
    </source>
</evidence>
<dbReference type="Pfam" id="PF01225">
    <property type="entry name" value="Mur_ligase"/>
    <property type="match status" value="1"/>
</dbReference>
<protein>
    <recommendedName>
        <fullName evidence="10">UDP-MurNAc-pentapeptide synthetase</fullName>
    </recommendedName>
</protein>
<keyword evidence="9" id="KW-0961">Cell wall biogenesis/degradation</keyword>
<keyword evidence="6" id="KW-0133">Cell shape</keyword>
<feature type="domain" description="Mur ligase C-terminal" evidence="12">
    <location>
        <begin position="326"/>
        <end position="445"/>
    </location>
</feature>
<evidence type="ECO:0000259" key="12">
    <source>
        <dbReference type="Pfam" id="PF02875"/>
    </source>
</evidence>
<keyword evidence="8" id="KW-0131">Cell cycle</keyword>
<sequence length="467" mass="48618">MMRAFSLLEAVQLTGAACESTGLEGLQVNGVSTDTRALVKGDLFVALRGENFDGHKFLQTAQSLGACAVVVDTLNTSLGADFHLPQLVVTDTVEALAGLAAGNRDESAAKLIAITGSSGKTTVKELASAIMVRMGSTLATRGNLNNHIGVPLTLFGLEPAHQYGVIELGASGLGEIAHTVAITRPQVVILTNAGQAHLEGFGSYENIVQAKGEIIEGVATGGLVVLNHDDPAFDQWRTRAHNRRVVSVTRHGQPGADYSAFIKQPQAQKPEVSVTGPDGWSCTFTLPLEGEHNVTNALLAIAATREIGATDDAIVAGLGAMQPVRGRLQAINLSANLSVIDDSYNANPASMKAALTVLANREGERIAIFGAMGELGSTARALHSEVGAFALELGIDRLVTVGDGCNGYADGFGEATEMVQTHEQAVEAIVRNNGSPMTVLVKGSRSSTMDLVVEGIKNKVSNACCSG</sequence>
<dbReference type="Gene3D" id="3.40.1190.10">
    <property type="entry name" value="Mur-like, catalytic domain"/>
    <property type="match status" value="1"/>
</dbReference>
<proteinExistence type="inferred from homology"/>
<evidence type="ECO:0000256" key="3">
    <source>
        <dbReference type="ARBA" id="ARBA00022618"/>
    </source>
</evidence>
<evidence type="ECO:0000256" key="2">
    <source>
        <dbReference type="ARBA" id="ARBA00022598"/>
    </source>
</evidence>
<reference evidence="14" key="1">
    <citation type="journal article" date="2015" name="Nature">
        <title>Complex archaea that bridge the gap between prokaryotes and eukaryotes.</title>
        <authorList>
            <person name="Spang A."/>
            <person name="Saw J.H."/>
            <person name="Jorgensen S.L."/>
            <person name="Zaremba-Niedzwiedzka K."/>
            <person name="Martijn J."/>
            <person name="Lind A.E."/>
            <person name="van Eijk R."/>
            <person name="Schleper C."/>
            <person name="Guy L."/>
            <person name="Ettema T.J."/>
        </authorList>
    </citation>
    <scope>NUCLEOTIDE SEQUENCE</scope>
</reference>
<evidence type="ECO:0000256" key="7">
    <source>
        <dbReference type="ARBA" id="ARBA00022984"/>
    </source>
</evidence>
<keyword evidence="5" id="KW-0067">ATP-binding</keyword>
<dbReference type="GO" id="GO:0047480">
    <property type="term" value="F:UDP-N-acetylmuramoyl-tripeptide-D-alanyl-D-alanine ligase activity"/>
    <property type="evidence" value="ECO:0007669"/>
    <property type="project" value="InterPro"/>
</dbReference>
<dbReference type="AlphaFoldDB" id="A0A0F9LN03"/>
<evidence type="ECO:0000256" key="10">
    <source>
        <dbReference type="ARBA" id="ARBA00031461"/>
    </source>
</evidence>
<keyword evidence="3" id="KW-0132">Cell division</keyword>
<evidence type="ECO:0000256" key="5">
    <source>
        <dbReference type="ARBA" id="ARBA00022840"/>
    </source>
</evidence>
<evidence type="ECO:0000256" key="8">
    <source>
        <dbReference type="ARBA" id="ARBA00023306"/>
    </source>
</evidence>
<evidence type="ECO:0000256" key="9">
    <source>
        <dbReference type="ARBA" id="ARBA00023316"/>
    </source>
</evidence>
<keyword evidence="2" id="KW-0436">Ligase</keyword>
<dbReference type="NCBIfam" id="TIGR01143">
    <property type="entry name" value="murF"/>
    <property type="match status" value="1"/>
</dbReference>
<dbReference type="Gene3D" id="3.90.190.20">
    <property type="entry name" value="Mur ligase, C-terminal domain"/>
    <property type="match status" value="1"/>
</dbReference>
<gene>
    <name evidence="14" type="ORF">LCGC14_1177910</name>
</gene>
<feature type="domain" description="Mur ligase central" evidence="13">
    <location>
        <begin position="114"/>
        <end position="303"/>
    </location>
</feature>
<dbReference type="GO" id="GO:0005524">
    <property type="term" value="F:ATP binding"/>
    <property type="evidence" value="ECO:0007669"/>
    <property type="project" value="UniProtKB-KW"/>
</dbReference>
<evidence type="ECO:0000256" key="1">
    <source>
        <dbReference type="ARBA" id="ARBA00022490"/>
    </source>
</evidence>
<name>A0A0F9LN03_9ZZZZ</name>
<dbReference type="GO" id="GO:0009252">
    <property type="term" value="P:peptidoglycan biosynthetic process"/>
    <property type="evidence" value="ECO:0007669"/>
    <property type="project" value="UniProtKB-KW"/>
</dbReference>
<dbReference type="PANTHER" id="PTHR43024:SF1">
    <property type="entry name" value="UDP-N-ACETYLMURAMOYL-TRIPEPTIDE--D-ALANYL-D-ALANINE LIGASE"/>
    <property type="match status" value="1"/>
</dbReference>
<dbReference type="SUPFAM" id="SSF53623">
    <property type="entry name" value="MurD-like peptide ligases, catalytic domain"/>
    <property type="match status" value="1"/>
</dbReference>
<dbReference type="EMBL" id="LAZR01005879">
    <property type="protein sequence ID" value="KKM96454.1"/>
    <property type="molecule type" value="Genomic_DNA"/>
</dbReference>
<dbReference type="InterPro" id="IPR013221">
    <property type="entry name" value="Mur_ligase_cen"/>
</dbReference>
<dbReference type="InterPro" id="IPR004101">
    <property type="entry name" value="Mur_ligase_C"/>
</dbReference>
<dbReference type="InterPro" id="IPR000713">
    <property type="entry name" value="Mur_ligase_N"/>
</dbReference>
<organism evidence="14">
    <name type="scientific">marine sediment metagenome</name>
    <dbReference type="NCBI Taxonomy" id="412755"/>
    <lineage>
        <taxon>unclassified sequences</taxon>
        <taxon>metagenomes</taxon>
        <taxon>ecological metagenomes</taxon>
    </lineage>
</organism>
<dbReference type="GO" id="GO:0071555">
    <property type="term" value="P:cell wall organization"/>
    <property type="evidence" value="ECO:0007669"/>
    <property type="project" value="UniProtKB-KW"/>
</dbReference>
<dbReference type="GO" id="GO:0008360">
    <property type="term" value="P:regulation of cell shape"/>
    <property type="evidence" value="ECO:0007669"/>
    <property type="project" value="UniProtKB-KW"/>
</dbReference>
<dbReference type="InterPro" id="IPR035911">
    <property type="entry name" value="MurE/MurF_N"/>
</dbReference>
<keyword evidence="1" id="KW-0963">Cytoplasm</keyword>
<dbReference type="InterPro" id="IPR051046">
    <property type="entry name" value="MurCDEF_CellWall_CoF430Synth"/>
</dbReference>
<feature type="domain" description="Mur ligase N-terminal catalytic" evidence="11">
    <location>
        <begin position="28"/>
        <end position="102"/>
    </location>
</feature>
<dbReference type="GO" id="GO:0051301">
    <property type="term" value="P:cell division"/>
    <property type="evidence" value="ECO:0007669"/>
    <property type="project" value="UniProtKB-KW"/>
</dbReference>
<dbReference type="Gene3D" id="3.40.1390.10">
    <property type="entry name" value="MurE/MurF, N-terminal domain"/>
    <property type="match status" value="1"/>
</dbReference>
<comment type="caution">
    <text evidence="14">The sequence shown here is derived from an EMBL/GenBank/DDBJ whole genome shotgun (WGS) entry which is preliminary data.</text>
</comment>
<dbReference type="Pfam" id="PF02875">
    <property type="entry name" value="Mur_ligase_C"/>
    <property type="match status" value="1"/>
</dbReference>
<dbReference type="SUPFAM" id="SSF53244">
    <property type="entry name" value="MurD-like peptide ligases, peptide-binding domain"/>
    <property type="match status" value="1"/>
</dbReference>
<dbReference type="PANTHER" id="PTHR43024">
    <property type="entry name" value="UDP-N-ACETYLMURAMOYL-TRIPEPTIDE--D-ALANYL-D-ALANINE LIGASE"/>
    <property type="match status" value="1"/>
</dbReference>
<evidence type="ECO:0000259" key="13">
    <source>
        <dbReference type="Pfam" id="PF08245"/>
    </source>
</evidence>
<dbReference type="InterPro" id="IPR005863">
    <property type="entry name" value="UDP-N-AcMur_synth"/>
</dbReference>
<keyword evidence="7" id="KW-0573">Peptidoglycan synthesis</keyword>
<accession>A0A0F9LN03</accession>
<dbReference type="HAMAP" id="MF_02019">
    <property type="entry name" value="MurF"/>
    <property type="match status" value="1"/>
</dbReference>
<dbReference type="InterPro" id="IPR036615">
    <property type="entry name" value="Mur_ligase_C_dom_sf"/>
</dbReference>
<evidence type="ECO:0000256" key="6">
    <source>
        <dbReference type="ARBA" id="ARBA00022960"/>
    </source>
</evidence>
<dbReference type="SUPFAM" id="SSF63418">
    <property type="entry name" value="MurE/MurF N-terminal domain"/>
    <property type="match status" value="1"/>
</dbReference>
<dbReference type="InterPro" id="IPR036565">
    <property type="entry name" value="Mur-like_cat_sf"/>
</dbReference>
<dbReference type="Pfam" id="PF08245">
    <property type="entry name" value="Mur_ligase_M"/>
    <property type="match status" value="1"/>
</dbReference>
<evidence type="ECO:0000259" key="11">
    <source>
        <dbReference type="Pfam" id="PF01225"/>
    </source>
</evidence>